<dbReference type="SUPFAM" id="SSF50814">
    <property type="entry name" value="Lipocalins"/>
    <property type="match status" value="1"/>
</dbReference>
<organism evidence="1 2">
    <name type="scientific">Paenibacillus albus</name>
    <dbReference type="NCBI Taxonomy" id="2495582"/>
    <lineage>
        <taxon>Bacteria</taxon>
        <taxon>Bacillati</taxon>
        <taxon>Bacillota</taxon>
        <taxon>Bacilli</taxon>
        <taxon>Bacillales</taxon>
        <taxon>Paenibacillaceae</taxon>
        <taxon>Paenibacillus</taxon>
    </lineage>
</organism>
<keyword evidence="2" id="KW-1185">Reference proteome</keyword>
<protein>
    <submittedName>
        <fullName evidence="1">DUF1934 domain-containing protein</fullName>
    </submittedName>
</protein>
<dbReference type="RefSeq" id="WP_126013196.1">
    <property type="nucleotide sequence ID" value="NZ_CP034437.1"/>
</dbReference>
<dbReference type="AlphaFoldDB" id="A0A3S9A026"/>
<dbReference type="Proteomes" id="UP000272528">
    <property type="component" value="Chromosome"/>
</dbReference>
<dbReference type="Pfam" id="PF09148">
    <property type="entry name" value="DUF1934"/>
    <property type="match status" value="1"/>
</dbReference>
<accession>A0A3S9A026</accession>
<proteinExistence type="predicted"/>
<dbReference type="Gene3D" id="2.40.128.20">
    <property type="match status" value="1"/>
</dbReference>
<dbReference type="KEGG" id="palb:EJC50_05050"/>
<evidence type="ECO:0000313" key="2">
    <source>
        <dbReference type="Proteomes" id="UP000272528"/>
    </source>
</evidence>
<dbReference type="EMBL" id="CP034437">
    <property type="protein sequence ID" value="AZN39107.1"/>
    <property type="molecule type" value="Genomic_DNA"/>
</dbReference>
<dbReference type="OrthoDB" id="2641675at2"/>
<evidence type="ECO:0000313" key="1">
    <source>
        <dbReference type="EMBL" id="AZN39107.1"/>
    </source>
</evidence>
<reference evidence="2" key="1">
    <citation type="submission" date="2018-12" db="EMBL/GenBank/DDBJ databases">
        <title>Genome sequence of Peanibacillus sp.</title>
        <authorList>
            <person name="Subramani G."/>
            <person name="Srinivasan S."/>
            <person name="Kim M.K."/>
        </authorList>
    </citation>
    <scope>NUCLEOTIDE SEQUENCE [LARGE SCALE GENOMIC DNA]</scope>
    <source>
        <strain evidence="2">18JY67-1</strain>
    </source>
</reference>
<dbReference type="InterPro" id="IPR015231">
    <property type="entry name" value="DUF1934"/>
</dbReference>
<sequence>MKDRAKVTITLESDVDGERENNTFSGEWFRKGSTVFIRYEEMVEGASGVSAEVRTMIRCRGGELSLTRHGAVESQQIFVAGVRRTGHYTSAHANFHMETETKLLWMQFGDFAGQQEQGSLSTPEASDELVPALPMLLEWHYTLLINDEPTGEFRIRLRAEEEVS</sequence>
<name>A0A3S9A026_9BACL</name>
<gene>
    <name evidence="1" type="ORF">EJC50_05050</name>
</gene>
<dbReference type="InterPro" id="IPR012674">
    <property type="entry name" value="Calycin"/>
</dbReference>